<dbReference type="RefSeq" id="WP_072823495.1">
    <property type="nucleotide sequence ID" value="NZ_LT670849.1"/>
</dbReference>
<feature type="domain" description="Amidohydrolase 3" evidence="3">
    <location>
        <begin position="76"/>
        <end position="383"/>
    </location>
</feature>
<protein>
    <submittedName>
        <fullName evidence="4">Cytosine deaminase</fullName>
    </submittedName>
</protein>
<dbReference type="Gene3D" id="2.30.40.10">
    <property type="entry name" value="Urease, subunit C, domain 1"/>
    <property type="match status" value="1"/>
</dbReference>
<name>A0A1M7UP38_9BRAD</name>
<proteinExistence type="predicted"/>
<dbReference type="SUPFAM" id="SSF51556">
    <property type="entry name" value="Metallo-dependent hydrolases"/>
    <property type="match status" value="1"/>
</dbReference>
<dbReference type="GO" id="GO:0019239">
    <property type="term" value="F:deaminase activity"/>
    <property type="evidence" value="ECO:0007669"/>
    <property type="project" value="UniProtKB-ARBA"/>
</dbReference>
<accession>A0A1M7UP38</accession>
<organism evidence="4 5">
    <name type="scientific">Bradyrhizobium erythrophlei</name>
    <dbReference type="NCBI Taxonomy" id="1437360"/>
    <lineage>
        <taxon>Bacteria</taxon>
        <taxon>Pseudomonadati</taxon>
        <taxon>Pseudomonadota</taxon>
        <taxon>Alphaproteobacteria</taxon>
        <taxon>Hyphomicrobiales</taxon>
        <taxon>Nitrobacteraceae</taxon>
        <taxon>Bradyrhizobium</taxon>
    </lineage>
</organism>
<dbReference type="InterPro" id="IPR052349">
    <property type="entry name" value="Metallo-hydrolase_Enzymes"/>
</dbReference>
<dbReference type="InterPro" id="IPR013108">
    <property type="entry name" value="Amidohydro_3"/>
</dbReference>
<evidence type="ECO:0000313" key="5">
    <source>
        <dbReference type="Proteomes" id="UP000184096"/>
    </source>
</evidence>
<evidence type="ECO:0000313" key="4">
    <source>
        <dbReference type="EMBL" id="SHN84729.1"/>
    </source>
</evidence>
<dbReference type="Pfam" id="PF07969">
    <property type="entry name" value="Amidohydro_3"/>
    <property type="match status" value="1"/>
</dbReference>
<dbReference type="InterPro" id="IPR032466">
    <property type="entry name" value="Metal_Hydrolase"/>
</dbReference>
<sequence>MRRPLMIRGGRVLCFGAATPEVLDVRIGGDGRIDGIGPSLPDGDAEILAVDGQLVLPGLVDMHQHLDKSRTRALLDNPSGTLAGAAAAYRELAPSITKEQMIARARRTVEACSVHGTVAIRSHTNIDPQTGVRGVEAMVALREECAGHMRIQVVGHVTSGATSMLPESEAWLGQAIELGIDAIGGVPAFSSEPIALLKLLFDCAERSGLPLDMHIDEHLDAGRAMFGEIARMTKAYGMAGRVVAGHSSALSAMAPDEAKRTIDELRDAGVGIVTLPAANLFLQGRDADRLPPRGLTRVRELLAAGIPVAAASDNIQDPFVPTGTGDLLEIARWTLLAGQFGLSDLRQMFEMVSSVPAEMIGLGADWGIRKGARADLLIARADTIDDLVASGALERTVMIEGRAVSSTSTKLSRP</sequence>
<dbReference type="FunFam" id="3.20.20.140:FF:000019">
    <property type="entry name" value="Cytosine deaminase"/>
    <property type="match status" value="1"/>
</dbReference>
<dbReference type="SUPFAM" id="SSF51338">
    <property type="entry name" value="Composite domain of metallo-dependent hydrolases"/>
    <property type="match status" value="1"/>
</dbReference>
<dbReference type="GO" id="GO:0046872">
    <property type="term" value="F:metal ion binding"/>
    <property type="evidence" value="ECO:0007669"/>
    <property type="project" value="UniProtKB-KW"/>
</dbReference>
<keyword evidence="2" id="KW-0378">Hydrolase</keyword>
<dbReference type="GO" id="GO:0016814">
    <property type="term" value="F:hydrolase activity, acting on carbon-nitrogen (but not peptide) bonds, in cyclic amidines"/>
    <property type="evidence" value="ECO:0007669"/>
    <property type="project" value="TreeGrafter"/>
</dbReference>
<keyword evidence="1" id="KW-0479">Metal-binding</keyword>
<dbReference type="Gene3D" id="3.20.20.140">
    <property type="entry name" value="Metal-dependent hydrolases"/>
    <property type="match status" value="1"/>
</dbReference>
<gene>
    <name evidence="4" type="ORF">SAMN05444170_6041</name>
</gene>
<evidence type="ECO:0000259" key="3">
    <source>
        <dbReference type="Pfam" id="PF07969"/>
    </source>
</evidence>
<dbReference type="EMBL" id="LT670849">
    <property type="protein sequence ID" value="SHN84729.1"/>
    <property type="molecule type" value="Genomic_DNA"/>
</dbReference>
<keyword evidence="5" id="KW-1185">Reference proteome</keyword>
<evidence type="ECO:0000256" key="2">
    <source>
        <dbReference type="ARBA" id="ARBA00022801"/>
    </source>
</evidence>
<reference evidence="5" key="1">
    <citation type="submission" date="2016-11" db="EMBL/GenBank/DDBJ databases">
        <authorList>
            <person name="Varghese N."/>
            <person name="Submissions S."/>
        </authorList>
    </citation>
    <scope>NUCLEOTIDE SEQUENCE [LARGE SCALE GENOMIC DNA]</scope>
    <source>
        <strain evidence="5">GAS401</strain>
    </source>
</reference>
<dbReference type="OrthoDB" id="9815027at2"/>
<dbReference type="AlphaFoldDB" id="A0A1M7UP38"/>
<evidence type="ECO:0000256" key="1">
    <source>
        <dbReference type="ARBA" id="ARBA00022723"/>
    </source>
</evidence>
<dbReference type="Proteomes" id="UP000184096">
    <property type="component" value="Chromosome I"/>
</dbReference>
<dbReference type="InterPro" id="IPR011059">
    <property type="entry name" value="Metal-dep_hydrolase_composite"/>
</dbReference>
<dbReference type="PANTHER" id="PTHR32027:SF9">
    <property type="entry name" value="BLL3847 PROTEIN"/>
    <property type="match status" value="1"/>
</dbReference>
<dbReference type="CDD" id="cd01293">
    <property type="entry name" value="Bact_CD"/>
    <property type="match status" value="1"/>
</dbReference>
<dbReference type="PANTHER" id="PTHR32027">
    <property type="entry name" value="CYTOSINE DEAMINASE"/>
    <property type="match status" value="1"/>
</dbReference>